<organism evidence="3 4">
    <name type="scientific">Sesamum angolense</name>
    <dbReference type="NCBI Taxonomy" id="2727404"/>
    <lineage>
        <taxon>Eukaryota</taxon>
        <taxon>Viridiplantae</taxon>
        <taxon>Streptophyta</taxon>
        <taxon>Embryophyta</taxon>
        <taxon>Tracheophyta</taxon>
        <taxon>Spermatophyta</taxon>
        <taxon>Magnoliopsida</taxon>
        <taxon>eudicotyledons</taxon>
        <taxon>Gunneridae</taxon>
        <taxon>Pentapetalae</taxon>
        <taxon>asterids</taxon>
        <taxon>lamiids</taxon>
        <taxon>Lamiales</taxon>
        <taxon>Pedaliaceae</taxon>
        <taxon>Sesamum</taxon>
    </lineage>
</organism>
<name>A0AAE1W398_9LAMI</name>
<reference evidence="3" key="1">
    <citation type="submission" date="2020-06" db="EMBL/GenBank/DDBJ databases">
        <authorList>
            <person name="Li T."/>
            <person name="Hu X."/>
            <person name="Zhang T."/>
            <person name="Song X."/>
            <person name="Zhang H."/>
            <person name="Dai N."/>
            <person name="Sheng W."/>
            <person name="Hou X."/>
            <person name="Wei L."/>
        </authorList>
    </citation>
    <scope>NUCLEOTIDE SEQUENCE</scope>
    <source>
        <strain evidence="3">K16</strain>
        <tissue evidence="3">Leaf</tissue>
    </source>
</reference>
<proteinExistence type="predicted"/>
<feature type="region of interest" description="Disordered" evidence="1">
    <location>
        <begin position="243"/>
        <end position="271"/>
    </location>
</feature>
<dbReference type="EMBL" id="JACGWL010000016">
    <property type="protein sequence ID" value="KAK4385947.1"/>
    <property type="molecule type" value="Genomic_DNA"/>
</dbReference>
<dbReference type="Proteomes" id="UP001289374">
    <property type="component" value="Unassembled WGS sequence"/>
</dbReference>
<comment type="caution">
    <text evidence="3">The sequence shown here is derived from an EMBL/GenBank/DDBJ whole genome shotgun (WGS) entry which is preliminary data.</text>
</comment>
<feature type="compositionally biased region" description="Polar residues" evidence="1">
    <location>
        <begin position="254"/>
        <end position="266"/>
    </location>
</feature>
<dbReference type="Pfam" id="PF14392">
    <property type="entry name" value="zf-CCHC_4"/>
    <property type="match status" value="1"/>
</dbReference>
<evidence type="ECO:0000256" key="1">
    <source>
        <dbReference type="SAM" id="MobiDB-lite"/>
    </source>
</evidence>
<accession>A0AAE1W398</accession>
<gene>
    <name evidence="3" type="ORF">Sango_2718700</name>
</gene>
<evidence type="ECO:0000259" key="2">
    <source>
        <dbReference type="Pfam" id="PF14392"/>
    </source>
</evidence>
<reference evidence="3" key="2">
    <citation type="journal article" date="2024" name="Plant">
        <title>Genomic evolution and insights into agronomic trait innovations of Sesamum species.</title>
        <authorList>
            <person name="Miao H."/>
            <person name="Wang L."/>
            <person name="Qu L."/>
            <person name="Liu H."/>
            <person name="Sun Y."/>
            <person name="Le M."/>
            <person name="Wang Q."/>
            <person name="Wei S."/>
            <person name="Zheng Y."/>
            <person name="Lin W."/>
            <person name="Duan Y."/>
            <person name="Cao H."/>
            <person name="Xiong S."/>
            <person name="Wang X."/>
            <person name="Wei L."/>
            <person name="Li C."/>
            <person name="Ma Q."/>
            <person name="Ju M."/>
            <person name="Zhao R."/>
            <person name="Li G."/>
            <person name="Mu C."/>
            <person name="Tian Q."/>
            <person name="Mei H."/>
            <person name="Zhang T."/>
            <person name="Gao T."/>
            <person name="Zhang H."/>
        </authorList>
    </citation>
    <scope>NUCLEOTIDE SEQUENCE</scope>
    <source>
        <strain evidence="3">K16</strain>
    </source>
</reference>
<evidence type="ECO:0000313" key="3">
    <source>
        <dbReference type="EMBL" id="KAK4385947.1"/>
    </source>
</evidence>
<dbReference type="InterPro" id="IPR025836">
    <property type="entry name" value="Zn_knuckle_CX2CX4HX4C"/>
</dbReference>
<keyword evidence="4" id="KW-1185">Reference proteome</keyword>
<dbReference type="PANTHER" id="PTHR31286:SF167">
    <property type="entry name" value="OS09G0268800 PROTEIN"/>
    <property type="match status" value="1"/>
</dbReference>
<evidence type="ECO:0000313" key="4">
    <source>
        <dbReference type="Proteomes" id="UP001289374"/>
    </source>
</evidence>
<dbReference type="InterPro" id="IPR040256">
    <property type="entry name" value="At4g02000-like"/>
</dbReference>
<sequence>MGVRVYEALLPLTSDGDTPRSSGSPLQKFAFSGGSLVHKFAITLRNCFIRASNYSAISSKMGRLLSTLLPIRCLWLWLNHIINKQQALDCCSWSNEKHILILNIIKENEYPMQVNLDYCDFFIHVHDLPLNMMNLGIATLLGNRIGVSRDMETDIMGCLLGSSFRIRVGLDVNQSLERVFKVHSTFGEELLANLTYERLPNFCYLCGKLGHIEKYYEGCFEEDFNDPGKETQYGLWLQAPLPSRGAQPREDTGAANSRSGSPTNGSPLEKHVRPVEIDMNENYYMQTVAQVGNLVNIPIEFTSYDIFHSRGPVRRGRPPVGNLNPQDAVTKKIQESRLELLKWNRAGFGNIHHRTQYLNKRICDLYQEEPNATNMAEIERIENVLEDLSSKEEVMWKQQAKALWLSEGDRNTSFSHVKANERRLHKEIQKIKNTQGQDVNDLEGIHKVIMDYFGSLFNSMRHSKESMERVLASMEKESQRL</sequence>
<dbReference type="PANTHER" id="PTHR31286">
    <property type="entry name" value="GLYCINE-RICH CELL WALL STRUCTURAL PROTEIN 1.8-LIKE"/>
    <property type="match status" value="1"/>
</dbReference>
<feature type="domain" description="Zinc knuckle CX2CX4HX4C" evidence="2">
    <location>
        <begin position="171"/>
        <end position="215"/>
    </location>
</feature>
<protein>
    <recommendedName>
        <fullName evidence="2">Zinc knuckle CX2CX4HX4C domain-containing protein</fullName>
    </recommendedName>
</protein>
<dbReference type="AlphaFoldDB" id="A0AAE1W398"/>